<comment type="caution">
    <text evidence="1">The sequence shown here is derived from an EMBL/GenBank/DDBJ whole genome shotgun (WGS) entry which is preliminary data.</text>
</comment>
<evidence type="ECO:0000313" key="2">
    <source>
        <dbReference type="Proteomes" id="UP000593567"/>
    </source>
</evidence>
<protein>
    <submittedName>
        <fullName evidence="1">Uncharacterized protein</fullName>
    </submittedName>
</protein>
<proteinExistence type="predicted"/>
<name>A0A7J7JWC7_BUGNE</name>
<reference evidence="1" key="1">
    <citation type="submission" date="2020-06" db="EMBL/GenBank/DDBJ databases">
        <title>Draft genome of Bugula neritina, a colonial animal packing powerful symbionts and potential medicines.</title>
        <authorList>
            <person name="Rayko M."/>
        </authorList>
    </citation>
    <scope>NUCLEOTIDE SEQUENCE [LARGE SCALE GENOMIC DNA]</scope>
    <source>
        <strain evidence="1">Kwan_BN1</strain>
    </source>
</reference>
<keyword evidence="2" id="KW-1185">Reference proteome</keyword>
<dbReference type="EMBL" id="VXIV02001736">
    <property type="protein sequence ID" value="KAF6030203.1"/>
    <property type="molecule type" value="Genomic_DNA"/>
</dbReference>
<gene>
    <name evidence="1" type="ORF">EB796_011474</name>
</gene>
<accession>A0A7J7JWC7</accession>
<sequence length="96" mass="10654">MNCMIHAYNIYLVVSCDLFVIEGTPKRCNSVMSSDTYPGLHQSTSTMPASSTRLSRDGVDRNYNTVSVSHLLDNTASVYLSEISFTTLETDIKNHS</sequence>
<organism evidence="1 2">
    <name type="scientific">Bugula neritina</name>
    <name type="common">Brown bryozoan</name>
    <name type="synonym">Sertularia neritina</name>
    <dbReference type="NCBI Taxonomy" id="10212"/>
    <lineage>
        <taxon>Eukaryota</taxon>
        <taxon>Metazoa</taxon>
        <taxon>Spiralia</taxon>
        <taxon>Lophotrochozoa</taxon>
        <taxon>Bryozoa</taxon>
        <taxon>Gymnolaemata</taxon>
        <taxon>Cheilostomatida</taxon>
        <taxon>Flustrina</taxon>
        <taxon>Buguloidea</taxon>
        <taxon>Bugulidae</taxon>
        <taxon>Bugula</taxon>
    </lineage>
</organism>
<dbReference type="AlphaFoldDB" id="A0A7J7JWC7"/>
<evidence type="ECO:0000313" key="1">
    <source>
        <dbReference type="EMBL" id="KAF6030203.1"/>
    </source>
</evidence>
<dbReference type="Proteomes" id="UP000593567">
    <property type="component" value="Unassembled WGS sequence"/>
</dbReference>